<comment type="caution">
    <text evidence="8">The sequence shown here is derived from an EMBL/GenBank/DDBJ whole genome shotgun (WGS) entry which is preliminary data.</text>
</comment>
<feature type="binding site" evidence="6">
    <location>
        <begin position="239"/>
        <end position="242"/>
    </location>
    <ligand>
        <name>substrate</name>
    </ligand>
</feature>
<feature type="active site" description="Acyl-ester intermediate" evidence="5">
    <location>
        <position position="242"/>
    </location>
</feature>
<evidence type="ECO:0000259" key="7">
    <source>
        <dbReference type="Pfam" id="PF01425"/>
    </source>
</evidence>
<dbReference type="PROSITE" id="PS00571">
    <property type="entry name" value="AMIDASES"/>
    <property type="match status" value="1"/>
</dbReference>
<feature type="binding site" evidence="6">
    <location>
        <position position="218"/>
    </location>
    <ligand>
        <name>substrate</name>
    </ligand>
</feature>
<keyword evidence="4" id="KW-0378">Hydrolase</keyword>
<gene>
    <name evidence="8" type="ORF">N7496_003250</name>
</gene>
<comment type="similarity">
    <text evidence="2">Belongs to the amidase family.</text>
</comment>
<dbReference type="Pfam" id="PF01425">
    <property type="entry name" value="Amidase"/>
    <property type="match status" value="1"/>
</dbReference>
<name>A0A9W9SM62_9EURO</name>
<dbReference type="EMBL" id="JAPZBS010000002">
    <property type="protein sequence ID" value="KAJ5380822.1"/>
    <property type="molecule type" value="Genomic_DNA"/>
</dbReference>
<dbReference type="InterPro" id="IPR036928">
    <property type="entry name" value="AS_sf"/>
</dbReference>
<dbReference type="OrthoDB" id="6428749at2759"/>
<evidence type="ECO:0000256" key="1">
    <source>
        <dbReference type="ARBA" id="ARBA00001311"/>
    </source>
</evidence>
<dbReference type="EC" id="3.5.1.4" evidence="3"/>
<reference evidence="8" key="1">
    <citation type="submission" date="2022-11" db="EMBL/GenBank/DDBJ databases">
        <authorList>
            <person name="Petersen C."/>
        </authorList>
    </citation>
    <scope>NUCLEOTIDE SEQUENCE</scope>
    <source>
        <strain evidence="8">IBT 29864</strain>
    </source>
</reference>
<dbReference type="InterPro" id="IPR023631">
    <property type="entry name" value="Amidase_dom"/>
</dbReference>
<feature type="domain" description="Amidase" evidence="7">
    <location>
        <begin position="78"/>
        <end position="549"/>
    </location>
</feature>
<dbReference type="SUPFAM" id="SSF75304">
    <property type="entry name" value="Amidase signature (AS) enzymes"/>
    <property type="match status" value="1"/>
</dbReference>
<feature type="non-terminal residue" evidence="8">
    <location>
        <position position="1"/>
    </location>
</feature>
<evidence type="ECO:0000256" key="2">
    <source>
        <dbReference type="ARBA" id="ARBA00009199"/>
    </source>
</evidence>
<comment type="catalytic activity">
    <reaction evidence="1">
        <text>a monocarboxylic acid amide + H2O = a monocarboxylate + NH4(+)</text>
        <dbReference type="Rhea" id="RHEA:12020"/>
        <dbReference type="ChEBI" id="CHEBI:15377"/>
        <dbReference type="ChEBI" id="CHEBI:28938"/>
        <dbReference type="ChEBI" id="CHEBI:35757"/>
        <dbReference type="ChEBI" id="CHEBI:83628"/>
        <dbReference type="EC" id="3.5.1.4"/>
    </reaction>
</comment>
<dbReference type="RefSeq" id="XP_056558393.1">
    <property type="nucleotide sequence ID" value="XM_056696181.1"/>
</dbReference>
<dbReference type="Proteomes" id="UP001147782">
    <property type="component" value="Unassembled WGS sequence"/>
</dbReference>
<dbReference type="GeneID" id="81435358"/>
<dbReference type="InterPro" id="IPR020556">
    <property type="entry name" value="Amidase_CS"/>
</dbReference>
<evidence type="ECO:0000313" key="8">
    <source>
        <dbReference type="EMBL" id="KAJ5380822.1"/>
    </source>
</evidence>
<dbReference type="PANTHER" id="PTHR46072:SF7">
    <property type="entry name" value="AMIDASE"/>
    <property type="match status" value="1"/>
</dbReference>
<dbReference type="PANTHER" id="PTHR46072">
    <property type="entry name" value="AMIDASE-RELATED-RELATED"/>
    <property type="match status" value="1"/>
</dbReference>
<evidence type="ECO:0000256" key="6">
    <source>
        <dbReference type="PIRSR" id="PIRSR001221-2"/>
    </source>
</evidence>
<evidence type="ECO:0000256" key="3">
    <source>
        <dbReference type="ARBA" id="ARBA00012922"/>
    </source>
</evidence>
<sequence length="565" mass="61472">MATTSPWLAQGEAKRQSILDAIPAKWRLTDPVPPATEIRDVTASYIQQYLSEREIEITESDAVDIAAQTTTGSWSAVEVAEAFCHRAALAHQLVSCLHEIFFDAAIEDAKKLDAYYAEHKAPIGPLHGLPVSLKDQFHVKGVETTMGYVGWIGTFQGKKDDPRFRTEESELVRELRNLGAVLYCKTSVPATLMAGETINNIIGYTWNPKNRLLSCGGSSGGEGALIALRGSPVGFGTDIGGSVRIPAGFNFLYGLRPSSGRMPYQGAANSMDGQSTVLSVIGPLAPTARSLALLFKTVLSQQPWYHDPLVLELPWRDAVVEETRSWIDQAKAGKSSLAFGIMHWDGITRVHPPIARGLRIVEQTLKRLGHKVISWNPPSHATAGTLGSTAFNMDGGADLIHHFGLSGETKASQVIITDKDPLSMTELAALNVAKREYQKQYMDYWNSTAELTGTGRPVDGFFCPLAPHAAVIPNEYHYVGYTSFVNVLDYTSVAVPVTFADKSIDVGSADASTAESAGHIEWKYDADTYHGAPVGVQFVGRRLQEEKMLTLAEYLGDEISKATET</sequence>
<feature type="binding site" evidence="6">
    <location>
        <position position="192"/>
    </location>
    <ligand>
        <name>substrate</name>
    </ligand>
</feature>
<keyword evidence="9" id="KW-1185">Reference proteome</keyword>
<feature type="active site" description="Charge relay system" evidence="5">
    <location>
        <position position="218"/>
    </location>
</feature>
<dbReference type="Gene3D" id="3.90.1300.10">
    <property type="entry name" value="Amidase signature (AS) domain"/>
    <property type="match status" value="1"/>
</dbReference>
<evidence type="ECO:0000256" key="5">
    <source>
        <dbReference type="PIRSR" id="PIRSR001221-1"/>
    </source>
</evidence>
<dbReference type="AlphaFoldDB" id="A0A9W9SM62"/>
<proteinExistence type="inferred from homology"/>
<dbReference type="PIRSF" id="PIRSF001221">
    <property type="entry name" value="Amidase_fungi"/>
    <property type="match status" value="1"/>
</dbReference>
<accession>A0A9W9SM62</accession>
<reference evidence="8" key="2">
    <citation type="journal article" date="2023" name="IMA Fungus">
        <title>Comparative genomic study of the Penicillium genus elucidates a diverse pangenome and 15 lateral gene transfer events.</title>
        <authorList>
            <person name="Petersen C."/>
            <person name="Sorensen T."/>
            <person name="Nielsen M.R."/>
            <person name="Sondergaard T.E."/>
            <person name="Sorensen J.L."/>
            <person name="Fitzpatrick D.A."/>
            <person name="Frisvad J.C."/>
            <person name="Nielsen K.L."/>
        </authorList>
    </citation>
    <scope>NUCLEOTIDE SEQUENCE</scope>
    <source>
        <strain evidence="8">IBT 29864</strain>
    </source>
</reference>
<protein>
    <recommendedName>
        <fullName evidence="3">amidase</fullName>
        <ecNumber evidence="3">3.5.1.4</ecNumber>
    </recommendedName>
</protein>
<dbReference type="GO" id="GO:0004040">
    <property type="term" value="F:amidase activity"/>
    <property type="evidence" value="ECO:0007669"/>
    <property type="project" value="UniProtKB-EC"/>
</dbReference>
<organism evidence="8 9">
    <name type="scientific">Penicillium cataractarum</name>
    <dbReference type="NCBI Taxonomy" id="2100454"/>
    <lineage>
        <taxon>Eukaryota</taxon>
        <taxon>Fungi</taxon>
        <taxon>Dikarya</taxon>
        <taxon>Ascomycota</taxon>
        <taxon>Pezizomycotina</taxon>
        <taxon>Eurotiomycetes</taxon>
        <taxon>Eurotiomycetidae</taxon>
        <taxon>Eurotiales</taxon>
        <taxon>Aspergillaceae</taxon>
        <taxon>Penicillium</taxon>
    </lineage>
</organism>
<feature type="active site" description="Charge relay system" evidence="5">
    <location>
        <position position="134"/>
    </location>
</feature>
<evidence type="ECO:0000256" key="4">
    <source>
        <dbReference type="ARBA" id="ARBA00022801"/>
    </source>
</evidence>
<evidence type="ECO:0000313" key="9">
    <source>
        <dbReference type="Proteomes" id="UP001147782"/>
    </source>
</evidence>